<dbReference type="AlphaFoldDB" id="A0A0P1BH08"/>
<reference evidence="8 9" key="1">
    <citation type="submission" date="2014-09" db="EMBL/GenBank/DDBJ databases">
        <authorList>
            <person name="Magalhaes I.L.F."/>
            <person name="Oliveira U."/>
            <person name="Santos F.R."/>
            <person name="Vidigal T.H.D.A."/>
            <person name="Brescovit A.D."/>
            <person name="Santos A.J."/>
        </authorList>
    </citation>
    <scope>NUCLEOTIDE SEQUENCE [LARGE SCALE GENOMIC DNA]</scope>
</reference>
<dbReference type="PANTHER" id="PTHR28520:SF2">
    <property type="entry name" value="MITOTIC-SPINDLE ORGANIZING PROTEIN 1"/>
    <property type="match status" value="1"/>
</dbReference>
<keyword evidence="9" id="KW-1185">Reference proteome</keyword>
<evidence type="ECO:0000256" key="1">
    <source>
        <dbReference type="ARBA" id="ARBA00003060"/>
    </source>
</evidence>
<dbReference type="GO" id="GO:0044732">
    <property type="term" value="C:mitotic spindle pole body"/>
    <property type="evidence" value="ECO:0007669"/>
    <property type="project" value="TreeGrafter"/>
</dbReference>
<dbReference type="GO" id="GO:0051415">
    <property type="term" value="P:microtubule nucleation by interphase microtubule organizing center"/>
    <property type="evidence" value="ECO:0007669"/>
    <property type="project" value="TreeGrafter"/>
</dbReference>
<dbReference type="InterPro" id="IPR022214">
    <property type="entry name" value="MZT1"/>
</dbReference>
<keyword evidence="5" id="KW-0963">Cytoplasm</keyword>
<name>A0A0P1BH08_9BASI</name>
<evidence type="ECO:0000313" key="9">
    <source>
        <dbReference type="Proteomes" id="UP000054845"/>
    </source>
</evidence>
<dbReference type="GO" id="GO:0090307">
    <property type="term" value="P:mitotic spindle assembly"/>
    <property type="evidence" value="ECO:0007669"/>
    <property type="project" value="TreeGrafter"/>
</dbReference>
<dbReference type="EMBL" id="CCYA01000250">
    <property type="protein sequence ID" value="CEH14881.1"/>
    <property type="molecule type" value="Genomic_DNA"/>
</dbReference>
<evidence type="ECO:0000256" key="5">
    <source>
        <dbReference type="ARBA" id="ARBA00022490"/>
    </source>
</evidence>
<evidence type="ECO:0000256" key="4">
    <source>
        <dbReference type="ARBA" id="ARBA00016992"/>
    </source>
</evidence>
<sequence>MSSAGVRADTRAAAAQDTLDILYDISVLLQTGLTRDQLRACSDVLDAGVGAEAVATAVRELRKQGGPTPNAHKKRLRD</sequence>
<dbReference type="PANTHER" id="PTHR28520">
    <property type="entry name" value="MITOTIC-SPINDLE ORGANIZING PROTEIN 1"/>
    <property type="match status" value="1"/>
</dbReference>
<dbReference type="GO" id="GO:0005819">
    <property type="term" value="C:spindle"/>
    <property type="evidence" value="ECO:0007669"/>
    <property type="project" value="TreeGrafter"/>
</dbReference>
<keyword evidence="6" id="KW-0206">Cytoskeleton</keyword>
<dbReference type="GO" id="GO:0033566">
    <property type="term" value="P:gamma-tubulin complex localization"/>
    <property type="evidence" value="ECO:0007669"/>
    <property type="project" value="InterPro"/>
</dbReference>
<evidence type="ECO:0000256" key="2">
    <source>
        <dbReference type="ARBA" id="ARBA00004267"/>
    </source>
</evidence>
<evidence type="ECO:0000256" key="6">
    <source>
        <dbReference type="ARBA" id="ARBA00023212"/>
    </source>
</evidence>
<organism evidence="8 9">
    <name type="scientific">Ceraceosorus bombacis</name>
    <dbReference type="NCBI Taxonomy" id="401625"/>
    <lineage>
        <taxon>Eukaryota</taxon>
        <taxon>Fungi</taxon>
        <taxon>Dikarya</taxon>
        <taxon>Basidiomycota</taxon>
        <taxon>Ustilaginomycotina</taxon>
        <taxon>Exobasidiomycetes</taxon>
        <taxon>Ceraceosorales</taxon>
        <taxon>Ceraceosoraceae</taxon>
        <taxon>Ceraceosorus</taxon>
    </lineage>
</organism>
<dbReference type="Pfam" id="PF12554">
    <property type="entry name" value="MOZART1"/>
    <property type="match status" value="1"/>
</dbReference>
<dbReference type="GO" id="GO:0000931">
    <property type="term" value="C:gamma-tubulin ring complex"/>
    <property type="evidence" value="ECO:0007669"/>
    <property type="project" value="InterPro"/>
</dbReference>
<proteinExistence type="inferred from homology"/>
<dbReference type="GO" id="GO:0031021">
    <property type="term" value="C:interphase microtubule organizing center"/>
    <property type="evidence" value="ECO:0007669"/>
    <property type="project" value="TreeGrafter"/>
</dbReference>
<protein>
    <recommendedName>
        <fullName evidence="4">Mitotic-spindle organizing protein 1</fullName>
    </recommendedName>
    <alternativeName>
        <fullName evidence="7">Mitotic-spindle organizing protein associated with a ring of gamma-tubulin 1</fullName>
    </alternativeName>
</protein>
<dbReference type="STRING" id="401625.A0A0P1BH08"/>
<dbReference type="Proteomes" id="UP000054845">
    <property type="component" value="Unassembled WGS sequence"/>
</dbReference>
<accession>A0A0P1BH08</accession>
<evidence type="ECO:0000256" key="7">
    <source>
        <dbReference type="ARBA" id="ARBA00029810"/>
    </source>
</evidence>
<comment type="similarity">
    <text evidence="3">Belongs to the MOZART1 family.</text>
</comment>
<evidence type="ECO:0000256" key="3">
    <source>
        <dbReference type="ARBA" id="ARBA00011015"/>
    </source>
</evidence>
<comment type="subcellular location">
    <subcellularLocation>
        <location evidence="2">Cytoplasm</location>
        <location evidence="2">Cytoskeleton</location>
        <location evidence="2">Microtubule organizing center</location>
    </subcellularLocation>
</comment>
<comment type="function">
    <text evidence="1">Required for gamma-tubulin complex recruitment to the microtubule organizing center (MTOC).</text>
</comment>
<evidence type="ECO:0000313" key="8">
    <source>
        <dbReference type="EMBL" id="CEH14881.1"/>
    </source>
</evidence>